<accession>A0A9P1CIY2</accession>
<gene>
    <name evidence="3" type="ORF">C1SCF055_LOCUS19251</name>
</gene>
<dbReference type="SUPFAM" id="SSF53474">
    <property type="entry name" value="alpha/beta-Hydrolases"/>
    <property type="match status" value="1"/>
</dbReference>
<protein>
    <submittedName>
        <fullName evidence="4">3-hydroxybutyryl-CoA dehydratase</fullName>
    </submittedName>
</protein>
<keyword evidence="1" id="KW-0732">Signal</keyword>
<dbReference type="Gene3D" id="1.20.245.10">
    <property type="entry name" value="Lipoxygenase-1, Domain 5"/>
    <property type="match status" value="1"/>
</dbReference>
<comment type="caution">
    <text evidence="3">The sequence shown here is derived from an EMBL/GenBank/DDBJ whole genome shotgun (WGS) entry which is preliminary data.</text>
</comment>
<evidence type="ECO:0000259" key="2">
    <source>
        <dbReference type="Pfam" id="PF01764"/>
    </source>
</evidence>
<dbReference type="Gene3D" id="3.40.50.1820">
    <property type="entry name" value="alpha/beta hydrolase"/>
    <property type="match status" value="1"/>
</dbReference>
<dbReference type="InterPro" id="IPR029058">
    <property type="entry name" value="AB_hydrolase_fold"/>
</dbReference>
<dbReference type="OrthoDB" id="438440at2759"/>
<dbReference type="EMBL" id="CAMXCT010001711">
    <property type="protein sequence ID" value="CAI3992415.1"/>
    <property type="molecule type" value="Genomic_DNA"/>
</dbReference>
<reference evidence="4 5" key="2">
    <citation type="submission" date="2024-05" db="EMBL/GenBank/DDBJ databases">
        <authorList>
            <person name="Chen Y."/>
            <person name="Shah S."/>
            <person name="Dougan E. K."/>
            <person name="Thang M."/>
            <person name="Chan C."/>
        </authorList>
    </citation>
    <scope>NUCLEOTIDE SEQUENCE [LARGE SCALE GENOMIC DNA]</scope>
</reference>
<dbReference type="CDD" id="cd00519">
    <property type="entry name" value="Lipase_3"/>
    <property type="match status" value="1"/>
</dbReference>
<dbReference type="PANTHER" id="PTHR46023:SF6">
    <property type="entry name" value="LIPASE CLASS 3 FAMILY PROTEIN"/>
    <property type="match status" value="1"/>
</dbReference>
<evidence type="ECO:0000256" key="1">
    <source>
        <dbReference type="SAM" id="SignalP"/>
    </source>
</evidence>
<feature type="domain" description="Fungal lipase-type" evidence="2">
    <location>
        <begin position="478"/>
        <end position="597"/>
    </location>
</feature>
<dbReference type="PANTHER" id="PTHR46023">
    <property type="entry name" value="LIPASE CLASS 3 PROTEIN-LIKE"/>
    <property type="match status" value="1"/>
</dbReference>
<dbReference type="EMBL" id="CAMXCT030001711">
    <property type="protein sequence ID" value="CAL4779727.1"/>
    <property type="molecule type" value="Genomic_DNA"/>
</dbReference>
<dbReference type="Proteomes" id="UP001152797">
    <property type="component" value="Unassembled WGS sequence"/>
</dbReference>
<reference evidence="3" key="1">
    <citation type="submission" date="2022-10" db="EMBL/GenBank/DDBJ databases">
        <authorList>
            <person name="Chen Y."/>
            <person name="Dougan E. K."/>
            <person name="Chan C."/>
            <person name="Rhodes N."/>
            <person name="Thang M."/>
        </authorList>
    </citation>
    <scope>NUCLEOTIDE SEQUENCE</scope>
</reference>
<dbReference type="Pfam" id="PF01764">
    <property type="entry name" value="Lipase_3"/>
    <property type="match status" value="1"/>
</dbReference>
<dbReference type="InterPro" id="IPR002921">
    <property type="entry name" value="Fungal_lipase-type"/>
</dbReference>
<sequence>MSRRLLFLLAGALLTWVPWTALAAGEDGTCSAEDAAEGGCRMADQLEEQLESELDGVAKDIQQMCPLYESRMTPVVLWLLGILKRSTGTMSMLSLWPSGVHPETFADEYTASVMTIIGRVLLGMYKTRDKSYVNMPTEMLSADDILKVENIHAPHYDVDGNPNFYWFEAAVPKFALRRLYVPLMTCFYSALRKLNVENHSLSGSFDDALNDPKHNTWEAGKLYFLKGRACEIGCAGDERHVMSFYDIAHTWDGGPERYSLVAQADDRLQCVLQEGTNAAGDVSSDASAFLKAFLKHPCSVSPKGDPEHVRPWQLRGAGMTERKRVAQEFRRNLAQMSAQMSFSAPPLSAYRRGLSALSRRTSEEEEWDASGSAVPNMLKLEVTTASGQSLPQNVLLDLAVVSARLARISLAAYSKGLYGIVMPARAFFTRACCLLSRHAAFEEMSGISREDILDAEVVAEAFQPVYWILRDRRLKSLVIAVRGTFSMSDIISDVYASQTEHEGHVLHGGILHGARWIYDKVLPHLREGEHVVITGHSLGGAIAAVLAWLLRDVAGFTNAFAVVFGVPQVVDESLAKKMQRYVVGFIHGYDLVPQLSQKSVQDFTEEIKDAAQTPEERLAKLERVLQDFALPSSPERLHRVLLRGRGMVSLRQTESPGGSDFSDAVADVGQLPPIVMQNPGWQIHLRRRSNVRHADKVPILWKRSMKHFIIAVSSAKAHRKIQPAFTMWQDHWPQGYLYVLETFAERLTDAAGVSTDTAQPDLAEALESVASALDDLSVLSLDEWEDQLEYAIAFHLIGAHRLESGQWSFDVPQGSVTLPFRIALNMLSGFKVRENFGKYGVDLHLDAVQRKDGDGSQVTGVVRGDKEWQYWKFVWRSTLVTGVTLTDHLHFTHFRTGNLMARAVRVALEGSNPLRRVFSIFTFGTIFVNVQAVHVLCGPNHLLHRATPFSDFVKLSHKVPEILQDITEATPIRAITEDAEFEKLHPKLKQLPFYADGRLLFAAIQKCPGEVGQAEAEVGPE</sequence>
<proteinExistence type="predicted"/>
<organism evidence="3">
    <name type="scientific">Cladocopium goreaui</name>
    <dbReference type="NCBI Taxonomy" id="2562237"/>
    <lineage>
        <taxon>Eukaryota</taxon>
        <taxon>Sar</taxon>
        <taxon>Alveolata</taxon>
        <taxon>Dinophyceae</taxon>
        <taxon>Suessiales</taxon>
        <taxon>Symbiodiniaceae</taxon>
        <taxon>Cladocopium</taxon>
    </lineage>
</organism>
<dbReference type="EMBL" id="CAMXCT020001711">
    <property type="protein sequence ID" value="CAL1145790.1"/>
    <property type="molecule type" value="Genomic_DNA"/>
</dbReference>
<dbReference type="AlphaFoldDB" id="A0A9P1CIY2"/>
<keyword evidence="5" id="KW-1185">Reference proteome</keyword>
<evidence type="ECO:0000313" key="5">
    <source>
        <dbReference type="Proteomes" id="UP001152797"/>
    </source>
</evidence>
<feature type="signal peptide" evidence="1">
    <location>
        <begin position="1"/>
        <end position="23"/>
    </location>
</feature>
<name>A0A9P1CIY2_9DINO</name>
<dbReference type="GO" id="GO:0006629">
    <property type="term" value="P:lipid metabolic process"/>
    <property type="evidence" value="ECO:0007669"/>
    <property type="project" value="InterPro"/>
</dbReference>
<evidence type="ECO:0000313" key="3">
    <source>
        <dbReference type="EMBL" id="CAI3992415.1"/>
    </source>
</evidence>
<feature type="chain" id="PRO_5043270540" evidence="1">
    <location>
        <begin position="24"/>
        <end position="1021"/>
    </location>
</feature>
<evidence type="ECO:0000313" key="4">
    <source>
        <dbReference type="EMBL" id="CAL4779727.1"/>
    </source>
</evidence>